<keyword evidence="2" id="KW-1185">Reference proteome</keyword>
<proteinExistence type="predicted"/>
<evidence type="ECO:0000313" key="2">
    <source>
        <dbReference type="Proteomes" id="UP001430306"/>
    </source>
</evidence>
<dbReference type="RefSeq" id="WP_230271363.1">
    <property type="nucleotide sequence ID" value="NZ_JAJKFW010000006.1"/>
</dbReference>
<sequence length="59" mass="6834">MFRVDRSFSVDRSAEWPAWSTSQGLAAPPFRSLLPVPQRQWLFAPNDRRLLHLKIEAAL</sequence>
<accession>A0ABS8NCP9</accession>
<protein>
    <submittedName>
        <fullName evidence="1">Uncharacterized protein</fullName>
    </submittedName>
</protein>
<gene>
    <name evidence="1" type="ORF">LOC71_03450</name>
</gene>
<name>A0ABS8NCP9_9BACT</name>
<evidence type="ECO:0000313" key="1">
    <source>
        <dbReference type="EMBL" id="MCC9641316.1"/>
    </source>
</evidence>
<organism evidence="1 2">
    <name type="scientific">Rhodopirellula halodulae</name>
    <dbReference type="NCBI Taxonomy" id="2894198"/>
    <lineage>
        <taxon>Bacteria</taxon>
        <taxon>Pseudomonadati</taxon>
        <taxon>Planctomycetota</taxon>
        <taxon>Planctomycetia</taxon>
        <taxon>Pirellulales</taxon>
        <taxon>Pirellulaceae</taxon>
        <taxon>Rhodopirellula</taxon>
    </lineage>
</organism>
<comment type="caution">
    <text evidence="1">The sequence shown here is derived from an EMBL/GenBank/DDBJ whole genome shotgun (WGS) entry which is preliminary data.</text>
</comment>
<dbReference type="Proteomes" id="UP001430306">
    <property type="component" value="Unassembled WGS sequence"/>
</dbReference>
<dbReference type="EMBL" id="JAJKFW010000006">
    <property type="protein sequence ID" value="MCC9641316.1"/>
    <property type="molecule type" value="Genomic_DNA"/>
</dbReference>
<reference evidence="1" key="1">
    <citation type="submission" date="2021-11" db="EMBL/GenBank/DDBJ databases">
        <title>Genome sequence.</title>
        <authorList>
            <person name="Sun Q."/>
        </authorList>
    </citation>
    <scope>NUCLEOTIDE SEQUENCE</scope>
    <source>
        <strain evidence="1">JC740</strain>
    </source>
</reference>